<protein>
    <submittedName>
        <fullName evidence="1">Uncharacterized protein</fullName>
    </submittedName>
</protein>
<proteinExistence type="predicted"/>
<dbReference type="Proteomes" id="UP000232188">
    <property type="component" value="Unassembled WGS sequence"/>
</dbReference>
<sequence>MFLFLPDPLQNATSLKAISPSDPMTGFKREDLRSKDAVREHKNLSKKIRDVLKGRKIVVFGF</sequence>
<evidence type="ECO:0000313" key="4">
    <source>
        <dbReference type="Proteomes" id="UP000232188"/>
    </source>
</evidence>
<evidence type="ECO:0000313" key="2">
    <source>
        <dbReference type="EMBL" id="PJZ62585.1"/>
    </source>
</evidence>
<evidence type="ECO:0000313" key="1">
    <source>
        <dbReference type="EMBL" id="PJZ53028.1"/>
    </source>
</evidence>
<dbReference type="EMBL" id="NPDV01000009">
    <property type="protein sequence ID" value="PJZ53028.1"/>
    <property type="molecule type" value="Genomic_DNA"/>
</dbReference>
<organism evidence="1 4">
    <name type="scientific">Leptospira adleri</name>
    <dbReference type="NCBI Taxonomy" id="2023186"/>
    <lineage>
        <taxon>Bacteria</taxon>
        <taxon>Pseudomonadati</taxon>
        <taxon>Spirochaetota</taxon>
        <taxon>Spirochaetia</taxon>
        <taxon>Leptospirales</taxon>
        <taxon>Leptospiraceae</taxon>
        <taxon>Leptospira</taxon>
    </lineage>
</organism>
<reference evidence="3 4" key="1">
    <citation type="submission" date="2017-07" db="EMBL/GenBank/DDBJ databases">
        <title>Leptospira spp. isolated from tropical soils.</title>
        <authorList>
            <person name="Thibeaux R."/>
            <person name="Iraola G."/>
            <person name="Ferres I."/>
            <person name="Bierque E."/>
            <person name="Girault D."/>
            <person name="Soupe-Gilbert M.-E."/>
            <person name="Picardeau M."/>
            <person name="Goarant C."/>
        </authorList>
    </citation>
    <scope>NUCLEOTIDE SEQUENCE [LARGE SCALE GENOMIC DNA]</scope>
    <source>
        <strain evidence="1 4">FH2-B-C1</strain>
        <strain evidence="2 3">FH2-B-D1</strain>
    </source>
</reference>
<gene>
    <name evidence="2" type="ORF">CH376_07225</name>
    <name evidence="1" type="ORF">CH380_11445</name>
</gene>
<dbReference type="Proteomes" id="UP000232149">
    <property type="component" value="Unassembled WGS sequence"/>
</dbReference>
<dbReference type="EMBL" id="NPDU01000014">
    <property type="protein sequence ID" value="PJZ62585.1"/>
    <property type="molecule type" value="Genomic_DNA"/>
</dbReference>
<comment type="caution">
    <text evidence="1">The sequence shown here is derived from an EMBL/GenBank/DDBJ whole genome shotgun (WGS) entry which is preliminary data.</text>
</comment>
<name>A0A2M9YN94_9LEPT</name>
<accession>A0A2M9YN94</accession>
<keyword evidence="3" id="KW-1185">Reference proteome</keyword>
<evidence type="ECO:0000313" key="3">
    <source>
        <dbReference type="Proteomes" id="UP000232149"/>
    </source>
</evidence>
<dbReference type="AlphaFoldDB" id="A0A2M9YN94"/>